<dbReference type="AlphaFoldDB" id="A0A8S1JDF6"/>
<proteinExistence type="predicted"/>
<evidence type="ECO:0000256" key="2">
    <source>
        <dbReference type="SAM" id="MobiDB-lite"/>
    </source>
</evidence>
<reference evidence="3" key="1">
    <citation type="submission" date="2020-12" db="EMBL/GenBank/DDBJ databases">
        <authorList>
            <person name="Iha C."/>
        </authorList>
    </citation>
    <scope>NUCLEOTIDE SEQUENCE</scope>
</reference>
<dbReference type="EMBL" id="CAJHUC010003043">
    <property type="protein sequence ID" value="CAD7705183.1"/>
    <property type="molecule type" value="Genomic_DNA"/>
</dbReference>
<gene>
    <name evidence="3" type="ORF">OSTQU699_LOCUS10538</name>
</gene>
<accession>A0A8S1JDF6</accession>
<evidence type="ECO:0000313" key="4">
    <source>
        <dbReference type="Proteomes" id="UP000708148"/>
    </source>
</evidence>
<dbReference type="OrthoDB" id="10255522at2759"/>
<protein>
    <submittedName>
        <fullName evidence="3">Uncharacterized protein</fullName>
    </submittedName>
</protein>
<organism evidence="3 4">
    <name type="scientific">Ostreobium quekettii</name>
    <dbReference type="NCBI Taxonomy" id="121088"/>
    <lineage>
        <taxon>Eukaryota</taxon>
        <taxon>Viridiplantae</taxon>
        <taxon>Chlorophyta</taxon>
        <taxon>core chlorophytes</taxon>
        <taxon>Ulvophyceae</taxon>
        <taxon>TCBD clade</taxon>
        <taxon>Bryopsidales</taxon>
        <taxon>Ostreobineae</taxon>
        <taxon>Ostreobiaceae</taxon>
        <taxon>Ostreobium</taxon>
    </lineage>
</organism>
<evidence type="ECO:0000256" key="1">
    <source>
        <dbReference type="SAM" id="Coils"/>
    </source>
</evidence>
<sequence>MADTPDRAMLSPDIDMDGLASHPIPEDGVVLTPDITPVPTANGPMVGGRVSYSQYRSPDPAAALRSKTPPLAHPYHPQHRRSLSNTPTGAWPHRSARSIARPHSAASNASSDTRTSKSSIDLPLPDDPELLQMRVREQRTSIDHLKSELSTKKDEIASMRTKIMQYSQELNSVKMSKGVLNEACVSGMMDMWQLQQSIAALTADKDHLERTNDALRRESVDHDHERRGLLNLIDDSKLQVANLEALYSEEVKRRKDVETNRAAVMERLGLELKWVRKELHDKTSRLKKLARTNARLACKLLAVEADNSESTNIAKMLQKQNQELDKDNLELAGCLMQLEDQIEQLAKEKDEADDTIKGIRDEHAGRMEQERRSLVSKITGLQQQLDALTEQHEEGVGMSAEREQQIVKLEDEKAKLEARVGVLSRGMADLEEEQHVAEQAVATMKREYVAKLEQDTEVLRRRIMEHERVADEFREKEANREAELTLTQDEIRRVGSEKEALKGRVTVLERMLHDVTAEKDTETESIRKQKERDVSLIQREKDDLSLQVQTLEKQLRELELENRAANESIRKMNGEIRENERHKETLSHQVRVMEWHMEGLFSEKQQAVRSLEDKNLEFIRLQQDLADRSEDLERTRKEVTKREHVTETKIRELEISKVDMTEAHGDAEHRTAQLERQLEEIKREKADMTEKLRKVRKRRPWLNLQFKIHC</sequence>
<feature type="coiled-coil region" evidence="1">
    <location>
        <begin position="527"/>
        <end position="575"/>
    </location>
</feature>
<feature type="region of interest" description="Disordered" evidence="2">
    <location>
        <begin position="53"/>
        <end position="127"/>
    </location>
</feature>
<evidence type="ECO:0000313" key="3">
    <source>
        <dbReference type="EMBL" id="CAD7705183.1"/>
    </source>
</evidence>
<dbReference type="Proteomes" id="UP000708148">
    <property type="component" value="Unassembled WGS sequence"/>
</dbReference>
<feature type="compositionally biased region" description="Polar residues" evidence="2">
    <location>
        <begin position="105"/>
        <end position="119"/>
    </location>
</feature>
<feature type="coiled-coil region" evidence="1">
    <location>
        <begin position="622"/>
        <end position="698"/>
    </location>
</feature>
<keyword evidence="4" id="KW-1185">Reference proteome</keyword>
<name>A0A8S1JDF6_9CHLO</name>
<comment type="caution">
    <text evidence="3">The sequence shown here is derived from an EMBL/GenBank/DDBJ whole genome shotgun (WGS) entry which is preliminary data.</text>
</comment>
<feature type="coiled-coil region" evidence="1">
    <location>
        <begin position="328"/>
        <end position="476"/>
    </location>
</feature>
<keyword evidence="1" id="KW-0175">Coiled coil</keyword>
<feature type="coiled-coil region" evidence="1">
    <location>
        <begin position="142"/>
        <end position="218"/>
    </location>
</feature>